<dbReference type="EMBL" id="NGJZ01000002">
    <property type="protein sequence ID" value="RSU07171.1"/>
    <property type="molecule type" value="Genomic_DNA"/>
</dbReference>
<sequence length="252" mass="28148">MNILITAGGTSEKIDAVRYISNHATGRLGKIIASVFLEQTDTKLTYLCSKQAQYPVDTRARVIFIDSVTDLKAQLEHLLTTEKFDAVIHSMAVSDYTVTQSFPSEDLFQHFAQLGASAHLADKTSAQLLDWFKESYQSFTPNALPKKISSKSADLFLALEQTPKIISAIKSLQPQTILVGFKLLVGTSDEHLVKVANQLLLKNHCDYVVANDLETIHGKEHHAWILDAEGNTQHCWTKEEIAQSIFQKIYSK</sequence>
<feature type="domain" description="DNA/pantothenate metabolism flavoprotein C-terminal" evidence="1">
    <location>
        <begin position="144"/>
        <end position="250"/>
    </location>
</feature>
<dbReference type="Proteomes" id="UP000288669">
    <property type="component" value="Unassembled WGS sequence"/>
</dbReference>
<dbReference type="Gene3D" id="3.40.50.10300">
    <property type="entry name" value="CoaB-like"/>
    <property type="match status" value="1"/>
</dbReference>
<dbReference type="SUPFAM" id="SSF102645">
    <property type="entry name" value="CoaB-like"/>
    <property type="match status" value="1"/>
</dbReference>
<dbReference type="AlphaFoldDB" id="A0A430AGZ3"/>
<dbReference type="Pfam" id="PF04127">
    <property type="entry name" value="DFP"/>
    <property type="match status" value="2"/>
</dbReference>
<gene>
    <name evidence="2" type="ORF">CBF30_07925</name>
</gene>
<dbReference type="RefSeq" id="WP_126824811.1">
    <property type="nucleotide sequence ID" value="NZ_JBHLWU010000002.1"/>
</dbReference>
<dbReference type="OrthoDB" id="9802554at2"/>
<feature type="domain" description="DNA/pantothenate metabolism flavoprotein C-terminal" evidence="1">
    <location>
        <begin position="2"/>
        <end position="100"/>
    </location>
</feature>
<evidence type="ECO:0000313" key="3">
    <source>
        <dbReference type="Proteomes" id="UP000288669"/>
    </source>
</evidence>
<dbReference type="GO" id="GO:0003824">
    <property type="term" value="F:catalytic activity"/>
    <property type="evidence" value="ECO:0007669"/>
    <property type="project" value="UniProtKB-ARBA"/>
</dbReference>
<dbReference type="GO" id="GO:0015937">
    <property type="term" value="P:coenzyme A biosynthetic process"/>
    <property type="evidence" value="ECO:0007669"/>
    <property type="project" value="UniProtKB-ARBA"/>
</dbReference>
<accession>A0A430AGZ3</accession>
<evidence type="ECO:0000259" key="1">
    <source>
        <dbReference type="Pfam" id="PF04127"/>
    </source>
</evidence>
<reference evidence="2 3" key="1">
    <citation type="submission" date="2017-05" db="EMBL/GenBank/DDBJ databases">
        <title>Vagococcus spp. assemblies.</title>
        <authorList>
            <person name="Gulvik C.A."/>
        </authorList>
    </citation>
    <scope>NUCLEOTIDE SEQUENCE [LARGE SCALE GENOMIC DNA]</scope>
    <source>
        <strain evidence="2 3">DSM 24756</strain>
    </source>
</reference>
<organism evidence="2 3">
    <name type="scientific">Vagococcus entomophilus</name>
    <dbReference type="NCBI Taxonomy" id="1160095"/>
    <lineage>
        <taxon>Bacteria</taxon>
        <taxon>Bacillati</taxon>
        <taxon>Bacillota</taxon>
        <taxon>Bacilli</taxon>
        <taxon>Lactobacillales</taxon>
        <taxon>Enterococcaceae</taxon>
        <taxon>Vagococcus</taxon>
    </lineage>
</organism>
<protein>
    <recommendedName>
        <fullName evidence="1">DNA/pantothenate metabolism flavoprotein C-terminal domain-containing protein</fullName>
    </recommendedName>
</protein>
<dbReference type="InterPro" id="IPR035929">
    <property type="entry name" value="CoaB-like_sf"/>
</dbReference>
<comment type="caution">
    <text evidence="2">The sequence shown here is derived from an EMBL/GenBank/DDBJ whole genome shotgun (WGS) entry which is preliminary data.</text>
</comment>
<proteinExistence type="predicted"/>
<evidence type="ECO:0000313" key="2">
    <source>
        <dbReference type="EMBL" id="RSU07171.1"/>
    </source>
</evidence>
<keyword evidence="3" id="KW-1185">Reference proteome</keyword>
<name>A0A430AGZ3_9ENTE</name>
<dbReference type="InterPro" id="IPR007085">
    <property type="entry name" value="DNA/pantothenate-metab_flavo_C"/>
</dbReference>